<evidence type="ECO:0000313" key="1">
    <source>
        <dbReference type="EMBL" id="ABM20001.1"/>
    </source>
</evidence>
<dbReference type="RefSeq" id="WP_011786369.1">
    <property type="nucleotide sequence ID" value="NC_008740.1"/>
</dbReference>
<dbReference type="Proteomes" id="UP000000998">
    <property type="component" value="Chromosome"/>
</dbReference>
<evidence type="ECO:0000313" key="2">
    <source>
        <dbReference type="Proteomes" id="UP000000998"/>
    </source>
</evidence>
<dbReference type="STRING" id="351348.Maqu_2927"/>
<dbReference type="AlphaFoldDB" id="A1U4T2"/>
<gene>
    <name evidence="1" type="ordered locus">Maqu_2927</name>
</gene>
<reference evidence="2" key="1">
    <citation type="journal article" date="2011" name="Appl. Environ. Microbiol.">
        <title>Genomic potential of Marinobacter aquaeolei, a biogeochemical 'opportunitroph'.</title>
        <authorList>
            <person name="Singer E."/>
            <person name="Webb E.A."/>
            <person name="Nelson W.C."/>
            <person name="Heidelberg J.F."/>
            <person name="Ivanova N."/>
            <person name="Pati A."/>
            <person name="Edwards K.J."/>
        </authorList>
    </citation>
    <scope>NUCLEOTIDE SEQUENCE [LARGE SCALE GENOMIC DNA]</scope>
    <source>
        <strain evidence="2">ATCC 700491 / DSM 11845 / VT8</strain>
    </source>
</reference>
<dbReference type="OrthoDB" id="8900350at2"/>
<proteinExistence type="predicted"/>
<sequence length="126" mass="13855">MHQDDLKQVRENWYSAFFARDVAHLARVQADNFMVTTERGVQSKKSQIDAISSAKRSGSWFPQGGQKYDTELTIQNSGGSTTVTGQGYTISGQSQGPVVAFSENWDWDGAAWRVVSLSYSAAGNKN</sequence>
<dbReference type="KEGG" id="maq:Maqu_2927"/>
<dbReference type="Gene3D" id="3.10.450.50">
    <property type="match status" value="1"/>
</dbReference>
<dbReference type="eggNOG" id="ENOG5033WJG">
    <property type="taxonomic scope" value="Bacteria"/>
</dbReference>
<dbReference type="SUPFAM" id="SSF54427">
    <property type="entry name" value="NTF2-like"/>
    <property type="match status" value="1"/>
</dbReference>
<protein>
    <submittedName>
        <fullName evidence="1">Uncharacterized protein</fullName>
    </submittedName>
</protein>
<dbReference type="HOGENOM" id="CLU_162570_0_0_6"/>
<name>A1U4T2_MARN8</name>
<accession>A1U4T2</accession>
<organism evidence="1 2">
    <name type="scientific">Marinobacter nauticus (strain ATCC 700491 / DSM 11845 / VT8)</name>
    <name type="common">Marinobacter aquaeolei</name>
    <dbReference type="NCBI Taxonomy" id="351348"/>
    <lineage>
        <taxon>Bacteria</taxon>
        <taxon>Pseudomonadati</taxon>
        <taxon>Pseudomonadota</taxon>
        <taxon>Gammaproteobacteria</taxon>
        <taxon>Pseudomonadales</taxon>
        <taxon>Marinobacteraceae</taxon>
        <taxon>Marinobacter</taxon>
    </lineage>
</organism>
<dbReference type="EMBL" id="CP000514">
    <property type="protein sequence ID" value="ABM20001.1"/>
    <property type="molecule type" value="Genomic_DNA"/>
</dbReference>
<dbReference type="InterPro" id="IPR032710">
    <property type="entry name" value="NTF2-like_dom_sf"/>
</dbReference>